<sequence>MQKNSYAIRTMTRQEVNIAIEWAAEEGWNPGLYDADCFYAADPSGFLVGLLDDEPIATISVVKYGSSFGFLGFYIVKPEYRGKGYGMQIWNAGLASLGGRVIGLDGVVAQQDNYRKSGFNLAYSNVRYQGIGGGRCSADSAIVPLSTLDFDNICTYDQALFPDNRREFLRCWINQPQSTALGILHKAELSSVSAQTKLMPSGYKAELSSVSAQTLLMPSGDNNKLAGYGVLRICRFGYKVGPLFADSPEFAERLFLALKAQVPEGAPVFLDIPAVNEAAVDLVNRHKMTVSFETARMYAGQSPELPVDRLFGVTTFELG</sequence>
<name>A0ABY3C9Y4_9GAMM</name>
<proteinExistence type="predicted"/>
<dbReference type="SUPFAM" id="SSF55729">
    <property type="entry name" value="Acyl-CoA N-acyltransferases (Nat)"/>
    <property type="match status" value="1"/>
</dbReference>
<dbReference type="PANTHER" id="PTHR47237">
    <property type="entry name" value="SLL0310 PROTEIN"/>
    <property type="match status" value="1"/>
</dbReference>
<gene>
    <name evidence="2" type="ORF">EKO24_011620</name>
</gene>
<protein>
    <submittedName>
        <fullName evidence="2">GNAT family N-acetyltransferase</fullName>
    </submittedName>
</protein>
<keyword evidence="3" id="KW-1185">Reference proteome</keyword>
<dbReference type="Gene3D" id="3.40.630.90">
    <property type="match status" value="1"/>
</dbReference>
<comment type="caution">
    <text evidence="2">The sequence shown here is derived from an EMBL/GenBank/DDBJ whole genome shotgun (WGS) entry which is preliminary data.</text>
</comment>
<dbReference type="InterPro" id="IPR052729">
    <property type="entry name" value="Acyl/Acetyltrans_Enzymes"/>
</dbReference>
<organism evidence="2 3">
    <name type="scientific">Candidatus Methylobacter oryzae</name>
    <dbReference type="NCBI Taxonomy" id="2497749"/>
    <lineage>
        <taxon>Bacteria</taxon>
        <taxon>Pseudomonadati</taxon>
        <taxon>Pseudomonadota</taxon>
        <taxon>Gammaproteobacteria</taxon>
        <taxon>Methylococcales</taxon>
        <taxon>Methylococcaceae</taxon>
        <taxon>Methylobacter</taxon>
    </lineage>
</organism>
<evidence type="ECO:0000313" key="2">
    <source>
        <dbReference type="EMBL" id="TRW94562.1"/>
    </source>
</evidence>
<dbReference type="InterPro" id="IPR041496">
    <property type="entry name" value="YitH/HolE_GNAT"/>
</dbReference>
<dbReference type="Pfam" id="PF00583">
    <property type="entry name" value="Acetyltransf_1"/>
    <property type="match status" value="1"/>
</dbReference>
<dbReference type="Pfam" id="PF18014">
    <property type="entry name" value="Acetyltransf_18"/>
    <property type="match status" value="1"/>
</dbReference>
<reference evidence="2 3" key="1">
    <citation type="journal article" date="2019" name="Antonie Van Leeuwenhoek">
        <title>Description of 'Ca. Methylobacter oryzae' KRF1, a novel species from the environmentally important Methylobacter clade 2.</title>
        <authorList>
            <person name="Khatri K."/>
            <person name="Mohite J.A."/>
            <person name="Pandit P.S."/>
            <person name="Bahulikar R."/>
            <person name="Rahalkar M.C."/>
        </authorList>
    </citation>
    <scope>NUCLEOTIDE SEQUENCE [LARGE SCALE GENOMIC DNA]</scope>
    <source>
        <strain evidence="2 3">KRF1</strain>
    </source>
</reference>
<dbReference type="CDD" id="cd04301">
    <property type="entry name" value="NAT_SF"/>
    <property type="match status" value="1"/>
</dbReference>
<dbReference type="EMBL" id="RYFG02000097">
    <property type="protein sequence ID" value="TRW94562.1"/>
    <property type="molecule type" value="Genomic_DNA"/>
</dbReference>
<dbReference type="RefSeq" id="WP_127029267.1">
    <property type="nucleotide sequence ID" value="NZ_RYFG02000097.1"/>
</dbReference>
<dbReference type="InterPro" id="IPR016181">
    <property type="entry name" value="Acyl_CoA_acyltransferase"/>
</dbReference>
<accession>A0ABY3C9Y4</accession>
<dbReference type="Proteomes" id="UP000733744">
    <property type="component" value="Unassembled WGS sequence"/>
</dbReference>
<evidence type="ECO:0000259" key="1">
    <source>
        <dbReference type="PROSITE" id="PS51186"/>
    </source>
</evidence>
<dbReference type="InterPro" id="IPR000182">
    <property type="entry name" value="GNAT_dom"/>
</dbReference>
<dbReference type="PANTHER" id="PTHR47237:SF1">
    <property type="entry name" value="SLL0310 PROTEIN"/>
    <property type="match status" value="1"/>
</dbReference>
<dbReference type="PROSITE" id="PS51186">
    <property type="entry name" value="GNAT"/>
    <property type="match status" value="1"/>
</dbReference>
<feature type="domain" description="N-acetyltransferase" evidence="1">
    <location>
        <begin position="6"/>
        <end position="149"/>
    </location>
</feature>
<evidence type="ECO:0000313" key="3">
    <source>
        <dbReference type="Proteomes" id="UP000733744"/>
    </source>
</evidence>
<dbReference type="Gene3D" id="3.40.630.30">
    <property type="match status" value="1"/>
</dbReference>